<feature type="compositionally biased region" description="Acidic residues" evidence="3">
    <location>
        <begin position="92"/>
        <end position="117"/>
    </location>
</feature>
<feature type="region of interest" description="Disordered" evidence="3">
    <location>
        <begin position="236"/>
        <end position="255"/>
    </location>
</feature>
<accession>A0AAN0IZF3</accession>
<feature type="region of interest" description="Disordered" evidence="3">
    <location>
        <begin position="87"/>
        <end position="121"/>
    </location>
</feature>
<dbReference type="RefSeq" id="XP_019849831.1">
    <property type="nucleotide sequence ID" value="XM_019994272.1"/>
</dbReference>
<dbReference type="Proteomes" id="UP000007879">
    <property type="component" value="Unassembled WGS sequence"/>
</dbReference>
<dbReference type="Gene3D" id="1.25.40.20">
    <property type="entry name" value="Ankyrin repeat-containing domain"/>
    <property type="match status" value="1"/>
</dbReference>
<evidence type="ECO:0000256" key="3">
    <source>
        <dbReference type="SAM" id="MobiDB-lite"/>
    </source>
</evidence>
<dbReference type="SMART" id="SM00248">
    <property type="entry name" value="ANK"/>
    <property type="match status" value="1"/>
</dbReference>
<name>A0AAN0IZF3_AMPQE</name>
<reference evidence="4" key="2">
    <citation type="submission" date="2024-06" db="UniProtKB">
        <authorList>
            <consortium name="EnsemblMetazoa"/>
        </authorList>
    </citation>
    <scope>IDENTIFICATION</scope>
</reference>
<dbReference type="PROSITE" id="PS50088">
    <property type="entry name" value="ANK_REPEAT"/>
    <property type="match status" value="1"/>
</dbReference>
<dbReference type="GeneID" id="100633717"/>
<dbReference type="SUPFAM" id="SSF48403">
    <property type="entry name" value="Ankyrin repeat"/>
    <property type="match status" value="1"/>
</dbReference>
<keyword evidence="5" id="KW-1185">Reference proteome</keyword>
<dbReference type="KEGG" id="aqu:100633717"/>
<evidence type="ECO:0000256" key="2">
    <source>
        <dbReference type="SAM" id="Coils"/>
    </source>
</evidence>
<evidence type="ECO:0000256" key="1">
    <source>
        <dbReference type="PROSITE-ProRule" id="PRU00023"/>
    </source>
</evidence>
<organism evidence="4 5">
    <name type="scientific">Amphimedon queenslandica</name>
    <name type="common">Sponge</name>
    <dbReference type="NCBI Taxonomy" id="400682"/>
    <lineage>
        <taxon>Eukaryota</taxon>
        <taxon>Metazoa</taxon>
        <taxon>Porifera</taxon>
        <taxon>Demospongiae</taxon>
        <taxon>Heteroscleromorpha</taxon>
        <taxon>Haplosclerida</taxon>
        <taxon>Niphatidae</taxon>
        <taxon>Amphimedon</taxon>
    </lineage>
</organism>
<proteinExistence type="predicted"/>
<feature type="coiled-coil region" evidence="2">
    <location>
        <begin position="304"/>
        <end position="357"/>
    </location>
</feature>
<keyword evidence="2" id="KW-0175">Coiled coil</keyword>
<reference evidence="5" key="1">
    <citation type="journal article" date="2010" name="Nature">
        <title>The Amphimedon queenslandica genome and the evolution of animal complexity.</title>
        <authorList>
            <person name="Srivastava M."/>
            <person name="Simakov O."/>
            <person name="Chapman J."/>
            <person name="Fahey B."/>
            <person name="Gauthier M.E."/>
            <person name="Mitros T."/>
            <person name="Richards G.S."/>
            <person name="Conaco C."/>
            <person name="Dacre M."/>
            <person name="Hellsten U."/>
            <person name="Larroux C."/>
            <person name="Putnam N.H."/>
            <person name="Stanke M."/>
            <person name="Adamska M."/>
            <person name="Darling A."/>
            <person name="Degnan S.M."/>
            <person name="Oakley T.H."/>
            <person name="Plachetzki D.C."/>
            <person name="Zhai Y."/>
            <person name="Adamski M."/>
            <person name="Calcino A."/>
            <person name="Cummins S.F."/>
            <person name="Goodstein D.M."/>
            <person name="Harris C."/>
            <person name="Jackson D.J."/>
            <person name="Leys S.P."/>
            <person name="Shu S."/>
            <person name="Woodcroft B.J."/>
            <person name="Vervoort M."/>
            <person name="Kosik K.S."/>
            <person name="Manning G."/>
            <person name="Degnan B.M."/>
            <person name="Rokhsar D.S."/>
        </authorList>
    </citation>
    <scope>NUCLEOTIDE SEQUENCE [LARGE SCALE GENOMIC DNA]</scope>
</reference>
<evidence type="ECO:0000313" key="5">
    <source>
        <dbReference type="Proteomes" id="UP000007879"/>
    </source>
</evidence>
<keyword evidence="1" id="KW-0040">ANK repeat</keyword>
<dbReference type="InterPro" id="IPR036770">
    <property type="entry name" value="Ankyrin_rpt-contain_sf"/>
</dbReference>
<dbReference type="PROSITE" id="PS50297">
    <property type="entry name" value="ANK_REP_REGION"/>
    <property type="match status" value="1"/>
</dbReference>
<feature type="region of interest" description="Disordered" evidence="3">
    <location>
        <begin position="448"/>
        <end position="481"/>
    </location>
</feature>
<evidence type="ECO:0000313" key="4">
    <source>
        <dbReference type="EnsemblMetazoa" id="XP_019849831.1"/>
    </source>
</evidence>
<sequence length="659" mass="73273">MYILSAGGNPSPVSPDTSVPSPLHYAVSEGYKDCAQILIEAGANVNAFIITEKDESPLTPLDYATDYPEIKELLLSNNALPGKDIDVPKPEGEEEAHVEEEEIATEEATEPVTEEEPPELRPITTPTLRQQVSRESLDPFKEVQKPKERKSLLSRLMRRDRPPPDSIKYSVVGLYGAQATMLAAGLLGTPLGDKAFKVAAQVTTDNAAELKREAADMDTDALQELDWLETPIPEPSPSPVPIEIPPTPQPTPPPKVDFHMSPDERRMRKAKAQMDESKSLAFRAIEELLKAQNTRSQLTRRFVMAELKDSLAARREKARNAEEKARAESEKLLAKYNEQMEKAAAQSEKMNSRVAEQINSARKINSEIAHSMSALGISSRPSVSEWLRKKDEEKKEQLKFKLHDWHKSREQRELAISLKQAVTTHRALHHAAWNTKKELTAQNDALKKRELTTGGTTRHHKRAATTGGISLKSPPPPSLLGHRQTVTQNLARTRKVVSTPSKTITTEGCIRATPIGFLKARDTSPLPLSSGKLIRRSSDSLADSTLWKMGESYIGHKTRFHSGINSRAYGPRTVHAESTLNFVPPNEYKARMRTRSKSPQQSQADHHSLAATLVPAQSSRVQYSSHAEGMKNKRRTLSPPQPDKILPMKIIDQPFSVTV</sequence>
<protein>
    <submittedName>
        <fullName evidence="4">Uncharacterized protein</fullName>
    </submittedName>
</protein>
<feature type="repeat" description="ANK" evidence="1">
    <location>
        <begin position="18"/>
        <end position="47"/>
    </location>
</feature>
<dbReference type="InterPro" id="IPR002110">
    <property type="entry name" value="Ankyrin_rpt"/>
</dbReference>
<feature type="region of interest" description="Disordered" evidence="3">
    <location>
        <begin position="613"/>
        <end position="646"/>
    </location>
</feature>
<feature type="compositionally biased region" description="Polar residues" evidence="3">
    <location>
        <begin position="615"/>
        <end position="625"/>
    </location>
</feature>
<dbReference type="Pfam" id="PF12796">
    <property type="entry name" value="Ank_2"/>
    <property type="match status" value="1"/>
</dbReference>
<dbReference type="EnsemblMetazoa" id="XM_019994272.1">
    <property type="protein sequence ID" value="XP_019849831.1"/>
    <property type="gene ID" value="LOC100633717"/>
</dbReference>
<dbReference type="AlphaFoldDB" id="A0AAN0IZF3"/>